<reference evidence="3 4" key="1">
    <citation type="journal article" date="2016" name="Nat. Commun.">
        <title>Extremotolerant tardigrade genome and improved radiotolerance of human cultured cells by tardigrade-unique protein.</title>
        <authorList>
            <person name="Hashimoto T."/>
            <person name="Horikawa D.D."/>
            <person name="Saito Y."/>
            <person name="Kuwahara H."/>
            <person name="Kozuka-Hata H."/>
            <person name="Shin-I T."/>
            <person name="Minakuchi Y."/>
            <person name="Ohishi K."/>
            <person name="Motoyama A."/>
            <person name="Aizu T."/>
            <person name="Enomoto A."/>
            <person name="Kondo K."/>
            <person name="Tanaka S."/>
            <person name="Hara Y."/>
            <person name="Koshikawa S."/>
            <person name="Sagara H."/>
            <person name="Miura T."/>
            <person name="Yokobori S."/>
            <person name="Miyagawa K."/>
            <person name="Suzuki Y."/>
            <person name="Kubo T."/>
            <person name="Oyama M."/>
            <person name="Kohara Y."/>
            <person name="Fujiyama A."/>
            <person name="Arakawa K."/>
            <person name="Katayama T."/>
            <person name="Toyoda A."/>
            <person name="Kunieda T."/>
        </authorList>
    </citation>
    <scope>NUCLEOTIDE SEQUENCE [LARGE SCALE GENOMIC DNA]</scope>
    <source>
        <strain evidence="3 4">YOKOZUNA-1</strain>
    </source>
</reference>
<dbReference type="Proteomes" id="UP000186922">
    <property type="component" value="Unassembled WGS sequence"/>
</dbReference>
<dbReference type="InterPro" id="IPR011009">
    <property type="entry name" value="Kinase-like_dom_sf"/>
</dbReference>
<dbReference type="InterPro" id="IPR001245">
    <property type="entry name" value="Ser-Thr/Tyr_kinase_cat_dom"/>
</dbReference>
<accession>A0A1D1W9W5</accession>
<protein>
    <recommendedName>
        <fullName evidence="2">Serine-threonine/tyrosine-protein kinase catalytic domain-containing protein</fullName>
    </recommendedName>
</protein>
<dbReference type="AlphaFoldDB" id="A0A1D1W9W5"/>
<evidence type="ECO:0000313" key="3">
    <source>
        <dbReference type="EMBL" id="GAV08404.1"/>
    </source>
</evidence>
<feature type="domain" description="Serine-threonine/tyrosine-protein kinase catalytic" evidence="2">
    <location>
        <begin position="61"/>
        <end position="121"/>
    </location>
</feature>
<gene>
    <name evidence="3" type="primary">RvY_18097-1</name>
    <name evidence="3" type="synonym">RvY_18097.1</name>
    <name evidence="3" type="ORF">RvY_18097</name>
</gene>
<dbReference type="STRING" id="947166.A0A1D1W9W5"/>
<dbReference type="GO" id="GO:0004672">
    <property type="term" value="F:protein kinase activity"/>
    <property type="evidence" value="ECO:0007669"/>
    <property type="project" value="InterPro"/>
</dbReference>
<dbReference type="Pfam" id="PF07714">
    <property type="entry name" value="PK_Tyr_Ser-Thr"/>
    <property type="match status" value="1"/>
</dbReference>
<feature type="region of interest" description="Disordered" evidence="1">
    <location>
        <begin position="1"/>
        <end position="46"/>
    </location>
</feature>
<proteinExistence type="predicted"/>
<evidence type="ECO:0000313" key="4">
    <source>
        <dbReference type="Proteomes" id="UP000186922"/>
    </source>
</evidence>
<organism evidence="3 4">
    <name type="scientific">Ramazzottius varieornatus</name>
    <name type="common">Water bear</name>
    <name type="synonym">Tardigrade</name>
    <dbReference type="NCBI Taxonomy" id="947166"/>
    <lineage>
        <taxon>Eukaryota</taxon>
        <taxon>Metazoa</taxon>
        <taxon>Ecdysozoa</taxon>
        <taxon>Tardigrada</taxon>
        <taxon>Eutardigrada</taxon>
        <taxon>Parachela</taxon>
        <taxon>Hypsibioidea</taxon>
        <taxon>Ramazzottiidae</taxon>
        <taxon>Ramazzottius</taxon>
    </lineage>
</organism>
<evidence type="ECO:0000256" key="1">
    <source>
        <dbReference type="SAM" id="MobiDB-lite"/>
    </source>
</evidence>
<evidence type="ECO:0000259" key="2">
    <source>
        <dbReference type="Pfam" id="PF07714"/>
    </source>
</evidence>
<dbReference type="SUPFAM" id="SSF56112">
    <property type="entry name" value="Protein kinase-like (PK-like)"/>
    <property type="match status" value="1"/>
</dbReference>
<comment type="caution">
    <text evidence="3">The sequence shown here is derived from an EMBL/GenBank/DDBJ whole genome shotgun (WGS) entry which is preliminary data.</text>
</comment>
<sequence>MTELPAASNQPKSDKTAASGVPMMPMPFRLHSRSTLTQKESDIKSRETINKGSTVVATVRGVLVVLRMCEGAHVDLSARTRQEVRTVKSLNNENLMKFVGACIESDHVSVFGEYCSRGTLQVRAGHAH</sequence>
<dbReference type="Gene3D" id="1.10.510.10">
    <property type="entry name" value="Transferase(Phosphotransferase) domain 1"/>
    <property type="match status" value="1"/>
</dbReference>
<name>A0A1D1W9W5_RAMVA</name>
<keyword evidence="4" id="KW-1185">Reference proteome</keyword>
<dbReference type="EMBL" id="BDGG01000017">
    <property type="protein sequence ID" value="GAV08404.1"/>
    <property type="molecule type" value="Genomic_DNA"/>
</dbReference>